<accession>X1SZA4</accession>
<name>X1SZA4_9ZZZZ</name>
<gene>
    <name evidence="1" type="ORF">S12H4_21950</name>
</gene>
<organism evidence="1">
    <name type="scientific">marine sediment metagenome</name>
    <dbReference type="NCBI Taxonomy" id="412755"/>
    <lineage>
        <taxon>unclassified sequences</taxon>
        <taxon>metagenomes</taxon>
        <taxon>ecological metagenomes</taxon>
    </lineage>
</organism>
<feature type="non-terminal residue" evidence="1">
    <location>
        <position position="95"/>
    </location>
</feature>
<evidence type="ECO:0000313" key="1">
    <source>
        <dbReference type="EMBL" id="GAI73154.1"/>
    </source>
</evidence>
<proteinExistence type="predicted"/>
<protein>
    <submittedName>
        <fullName evidence="1">Uncharacterized protein</fullName>
    </submittedName>
</protein>
<dbReference type="EMBL" id="BARW01011367">
    <property type="protein sequence ID" value="GAI73154.1"/>
    <property type="molecule type" value="Genomic_DNA"/>
</dbReference>
<dbReference type="AlphaFoldDB" id="X1SZA4"/>
<sequence length="95" mass="11381">MRLATLKREIIRDFGTERELTKYQKDILSAIVQSLSFDYDIGEKFHEYIEKNQPDINALTNDFDPESKNEFNQFFSDLEYMKDHTVFETIKYLIS</sequence>
<comment type="caution">
    <text evidence="1">The sequence shown here is derived from an EMBL/GenBank/DDBJ whole genome shotgun (WGS) entry which is preliminary data.</text>
</comment>
<reference evidence="1" key="1">
    <citation type="journal article" date="2014" name="Front. Microbiol.">
        <title>High frequency of phylogenetically diverse reductive dehalogenase-homologous genes in deep subseafloor sedimentary metagenomes.</title>
        <authorList>
            <person name="Kawai M."/>
            <person name="Futagami T."/>
            <person name="Toyoda A."/>
            <person name="Takaki Y."/>
            <person name="Nishi S."/>
            <person name="Hori S."/>
            <person name="Arai W."/>
            <person name="Tsubouchi T."/>
            <person name="Morono Y."/>
            <person name="Uchiyama I."/>
            <person name="Ito T."/>
            <person name="Fujiyama A."/>
            <person name="Inagaki F."/>
            <person name="Takami H."/>
        </authorList>
    </citation>
    <scope>NUCLEOTIDE SEQUENCE</scope>
    <source>
        <strain evidence="1">Expedition CK06-06</strain>
    </source>
</reference>